<dbReference type="OrthoDB" id="1701437at2759"/>
<dbReference type="EC" id="2.3.2.36" evidence="17"/>
<evidence type="ECO:0000256" key="2">
    <source>
        <dbReference type="ARBA" id="ARBA00004906"/>
    </source>
</evidence>
<evidence type="ECO:0000256" key="15">
    <source>
        <dbReference type="ARBA" id="ARBA00032511"/>
    </source>
</evidence>
<keyword evidence="4" id="KW-0813">Transport</keyword>
<keyword evidence="5" id="KW-0808">Transferase</keyword>
<keyword evidence="9" id="KW-0833">Ubl conjugation pathway</keyword>
<evidence type="ECO:0000256" key="18">
    <source>
        <dbReference type="PROSITE-ProRule" id="PRU00175"/>
    </source>
</evidence>
<evidence type="ECO:0000259" key="19">
    <source>
        <dbReference type="PROSITE" id="PS50089"/>
    </source>
</evidence>
<gene>
    <name evidence="20" type="ORF">BN9_039540</name>
</gene>
<dbReference type="GO" id="GO:0016558">
    <property type="term" value="P:protein import into peroxisome matrix"/>
    <property type="evidence" value="ECO:0007669"/>
    <property type="project" value="InterPro"/>
</dbReference>
<organism evidence="20 21">
    <name type="scientific">Albugo candida</name>
    <dbReference type="NCBI Taxonomy" id="65357"/>
    <lineage>
        <taxon>Eukaryota</taxon>
        <taxon>Sar</taxon>
        <taxon>Stramenopiles</taxon>
        <taxon>Oomycota</taxon>
        <taxon>Peronosporomycetes</taxon>
        <taxon>Albuginales</taxon>
        <taxon>Albuginaceae</taxon>
        <taxon>Albugo</taxon>
    </lineage>
</organism>
<keyword evidence="12" id="KW-1133">Transmembrane helix</keyword>
<evidence type="ECO:0000256" key="14">
    <source>
        <dbReference type="ARBA" id="ARBA00023140"/>
    </source>
</evidence>
<evidence type="ECO:0000256" key="6">
    <source>
        <dbReference type="ARBA" id="ARBA00022692"/>
    </source>
</evidence>
<keyword evidence="21" id="KW-1185">Reference proteome</keyword>
<evidence type="ECO:0000313" key="20">
    <source>
        <dbReference type="EMBL" id="CCI43170.1"/>
    </source>
</evidence>
<evidence type="ECO:0000256" key="8">
    <source>
        <dbReference type="ARBA" id="ARBA00022771"/>
    </source>
</evidence>
<dbReference type="InterPro" id="IPR017907">
    <property type="entry name" value="Znf_RING_CS"/>
</dbReference>
<sequence>MPCTRVQQHDAAILDDEIAGIMRESTTRLFDKFRPGLVESLAPEINALIRSFIFTCSTFIHKPTPGMKLQNVKFCQSAFRTRTLFAYYILTIAMPYMWKRFPSILTTQRTRNYETDTSRTRWQISDFVAYFKRLEVVISACQFLNLLAFLKHGRFRSFEERLLGMGLKSTNEQSCMISYEPITRQQLWKTFTDLGSTFLPLFVFLYRRAASKLKQRHKQALTMSSDCCLLCGIPPQTPYITSCNHVYCYYCLYLSASNDANFACVACGKHFQSSKRLITG</sequence>
<keyword evidence="10" id="KW-0862">Zinc</keyword>
<comment type="similarity">
    <text evidence="3">Belongs to the pex2/pex10/pex12 family.</text>
</comment>
<comment type="subcellular location">
    <subcellularLocation>
        <location evidence="1">Peroxisome membrane</location>
        <topology evidence="1">Multi-pass membrane protein</topology>
    </subcellularLocation>
</comment>
<comment type="caution">
    <text evidence="20">The sequence shown here is derived from an EMBL/GenBank/DDBJ whole genome shotgun (WGS) entry which is preliminary data.</text>
</comment>
<feature type="domain" description="RING-type" evidence="19">
    <location>
        <begin position="228"/>
        <end position="267"/>
    </location>
</feature>
<name>A0A024G9D3_9STRA</name>
<evidence type="ECO:0000256" key="13">
    <source>
        <dbReference type="ARBA" id="ARBA00023136"/>
    </source>
</evidence>
<evidence type="ECO:0000256" key="10">
    <source>
        <dbReference type="ARBA" id="ARBA00022833"/>
    </source>
</evidence>
<accession>A0A024G9D3</accession>
<dbReference type="EMBL" id="CAIX01000045">
    <property type="protein sequence ID" value="CCI43170.1"/>
    <property type="molecule type" value="Genomic_DNA"/>
</dbReference>
<keyword evidence="14" id="KW-0576">Peroxisome</keyword>
<dbReference type="PANTHER" id="PTHR48178:SF1">
    <property type="entry name" value="PEROXISOME BIOGENESIS FACTOR 2"/>
    <property type="match status" value="1"/>
</dbReference>
<evidence type="ECO:0000313" key="21">
    <source>
        <dbReference type="Proteomes" id="UP000053237"/>
    </source>
</evidence>
<keyword evidence="7" id="KW-0479">Metal-binding</keyword>
<keyword evidence="6" id="KW-0812">Transmembrane</keyword>
<dbReference type="GO" id="GO:0005778">
    <property type="term" value="C:peroxisomal membrane"/>
    <property type="evidence" value="ECO:0007669"/>
    <property type="project" value="UniProtKB-SubCell"/>
</dbReference>
<dbReference type="AlphaFoldDB" id="A0A024G9D3"/>
<evidence type="ECO:0000256" key="12">
    <source>
        <dbReference type="ARBA" id="ARBA00022989"/>
    </source>
</evidence>
<evidence type="ECO:0000256" key="4">
    <source>
        <dbReference type="ARBA" id="ARBA00022448"/>
    </source>
</evidence>
<comment type="catalytic activity">
    <reaction evidence="16">
        <text>[E2 ubiquitin-conjugating enzyme]-S-ubiquitinyl-L-cysteine + [acceptor protein]-L-cysteine = [E2 ubiquitin-conjugating enzyme]-L-cysteine + [acceptor protein]-S-ubiquitinyl-L-cysteine.</text>
        <dbReference type="EC" id="2.3.2.36"/>
    </reaction>
</comment>
<dbReference type="Proteomes" id="UP000053237">
    <property type="component" value="Unassembled WGS sequence"/>
</dbReference>
<evidence type="ECO:0000256" key="3">
    <source>
        <dbReference type="ARBA" id="ARBA00008704"/>
    </source>
</evidence>
<dbReference type="GO" id="GO:0061630">
    <property type="term" value="F:ubiquitin protein ligase activity"/>
    <property type="evidence" value="ECO:0007669"/>
    <property type="project" value="UniProtKB-EC"/>
</dbReference>
<keyword evidence="8 18" id="KW-0863">Zinc-finger</keyword>
<dbReference type="InParanoid" id="A0A024G9D3"/>
<evidence type="ECO:0000256" key="17">
    <source>
        <dbReference type="ARBA" id="ARBA00034523"/>
    </source>
</evidence>
<reference evidence="20 21" key="1">
    <citation type="submission" date="2012-05" db="EMBL/GenBank/DDBJ databases">
        <title>Recombination and specialization in a pathogen metapopulation.</title>
        <authorList>
            <person name="Gardiner A."/>
            <person name="Kemen E."/>
            <person name="Schultz-Larsen T."/>
            <person name="MacLean D."/>
            <person name="Van Oosterhout C."/>
            <person name="Jones J.D.G."/>
        </authorList>
    </citation>
    <scope>NUCLEOTIDE SEQUENCE [LARGE SCALE GENOMIC DNA]</scope>
    <source>
        <strain evidence="20 21">Ac Nc2</strain>
    </source>
</reference>
<dbReference type="PROSITE" id="PS00518">
    <property type="entry name" value="ZF_RING_1"/>
    <property type="match status" value="1"/>
</dbReference>
<dbReference type="PANTHER" id="PTHR48178">
    <property type="entry name" value="PEROXISOME BIOGENESIS FACTOR 2"/>
    <property type="match status" value="1"/>
</dbReference>
<evidence type="ECO:0000256" key="11">
    <source>
        <dbReference type="ARBA" id="ARBA00022927"/>
    </source>
</evidence>
<evidence type="ECO:0000256" key="9">
    <source>
        <dbReference type="ARBA" id="ARBA00022786"/>
    </source>
</evidence>
<evidence type="ECO:0000256" key="5">
    <source>
        <dbReference type="ARBA" id="ARBA00022679"/>
    </source>
</evidence>
<dbReference type="InterPro" id="IPR025654">
    <property type="entry name" value="PEX2/10"/>
</dbReference>
<dbReference type="Pfam" id="PF04757">
    <property type="entry name" value="Pex2_Pex12"/>
    <property type="match status" value="1"/>
</dbReference>
<dbReference type="SUPFAM" id="SSF57850">
    <property type="entry name" value="RING/U-box"/>
    <property type="match status" value="1"/>
</dbReference>
<dbReference type="STRING" id="65357.A0A024G9D3"/>
<evidence type="ECO:0000256" key="16">
    <source>
        <dbReference type="ARBA" id="ARBA00034438"/>
    </source>
</evidence>
<proteinExistence type="inferred from homology"/>
<dbReference type="GO" id="GO:0008270">
    <property type="term" value="F:zinc ion binding"/>
    <property type="evidence" value="ECO:0007669"/>
    <property type="project" value="UniProtKB-KW"/>
</dbReference>
<dbReference type="Gene3D" id="3.30.40.10">
    <property type="entry name" value="Zinc/RING finger domain, C3HC4 (zinc finger)"/>
    <property type="match status" value="1"/>
</dbReference>
<dbReference type="InterPro" id="IPR006845">
    <property type="entry name" value="Pex_N"/>
</dbReference>
<comment type="pathway">
    <text evidence="2">Protein modification; protein ubiquitination.</text>
</comment>
<keyword evidence="13" id="KW-0472">Membrane</keyword>
<dbReference type="InterPro" id="IPR013083">
    <property type="entry name" value="Znf_RING/FYVE/PHD"/>
</dbReference>
<dbReference type="PROSITE" id="PS50089">
    <property type="entry name" value="ZF_RING_2"/>
    <property type="match status" value="1"/>
</dbReference>
<evidence type="ECO:0000256" key="1">
    <source>
        <dbReference type="ARBA" id="ARBA00004585"/>
    </source>
</evidence>
<keyword evidence="11" id="KW-0653">Protein transport</keyword>
<dbReference type="InterPro" id="IPR001841">
    <property type="entry name" value="Znf_RING"/>
</dbReference>
<protein>
    <recommendedName>
        <fullName evidence="17">RING-type E3 ubiquitin transferase (cysteine targeting)</fullName>
        <ecNumber evidence="17">2.3.2.36</ecNumber>
    </recommendedName>
    <alternativeName>
        <fullName evidence="15">Peroxin-2</fullName>
    </alternativeName>
</protein>
<evidence type="ECO:0000256" key="7">
    <source>
        <dbReference type="ARBA" id="ARBA00022723"/>
    </source>
</evidence>